<feature type="compositionally biased region" description="Basic residues" evidence="1">
    <location>
        <begin position="45"/>
        <end position="56"/>
    </location>
</feature>
<dbReference type="EMBL" id="KV425965">
    <property type="protein sequence ID" value="KZV94980.1"/>
    <property type="molecule type" value="Genomic_DNA"/>
</dbReference>
<dbReference type="AlphaFoldDB" id="A0A165JKJ7"/>
<gene>
    <name evidence="2" type="ORF">EXIGLDRAFT_736203</name>
</gene>
<name>A0A165JKJ7_EXIGL</name>
<reference evidence="2 3" key="1">
    <citation type="journal article" date="2016" name="Mol. Biol. Evol.">
        <title>Comparative Genomics of Early-Diverging Mushroom-Forming Fungi Provides Insights into the Origins of Lignocellulose Decay Capabilities.</title>
        <authorList>
            <person name="Nagy L.G."/>
            <person name="Riley R."/>
            <person name="Tritt A."/>
            <person name="Adam C."/>
            <person name="Daum C."/>
            <person name="Floudas D."/>
            <person name="Sun H."/>
            <person name="Yadav J.S."/>
            <person name="Pangilinan J."/>
            <person name="Larsson K.H."/>
            <person name="Matsuura K."/>
            <person name="Barry K."/>
            <person name="Labutti K."/>
            <person name="Kuo R."/>
            <person name="Ohm R.A."/>
            <person name="Bhattacharya S.S."/>
            <person name="Shirouzu T."/>
            <person name="Yoshinaga Y."/>
            <person name="Martin F.M."/>
            <person name="Grigoriev I.V."/>
            <person name="Hibbett D.S."/>
        </authorList>
    </citation>
    <scope>NUCLEOTIDE SEQUENCE [LARGE SCALE GENOMIC DNA]</scope>
    <source>
        <strain evidence="2 3">HHB12029</strain>
    </source>
</reference>
<protein>
    <submittedName>
        <fullName evidence="2">Uncharacterized protein</fullName>
    </submittedName>
</protein>
<sequence length="66" mass="7574">MEENGHVPPVKLSSHIRVPRALCVRTAGNSELLKQVHRVLESSRRHQPLHRVRCSQRHLVPPSQEV</sequence>
<evidence type="ECO:0000313" key="3">
    <source>
        <dbReference type="Proteomes" id="UP000077266"/>
    </source>
</evidence>
<evidence type="ECO:0000313" key="2">
    <source>
        <dbReference type="EMBL" id="KZV94980.1"/>
    </source>
</evidence>
<keyword evidence="3" id="KW-1185">Reference proteome</keyword>
<evidence type="ECO:0000256" key="1">
    <source>
        <dbReference type="SAM" id="MobiDB-lite"/>
    </source>
</evidence>
<dbReference type="InParanoid" id="A0A165JKJ7"/>
<feature type="region of interest" description="Disordered" evidence="1">
    <location>
        <begin position="43"/>
        <end position="66"/>
    </location>
</feature>
<proteinExistence type="predicted"/>
<organism evidence="2 3">
    <name type="scientific">Exidia glandulosa HHB12029</name>
    <dbReference type="NCBI Taxonomy" id="1314781"/>
    <lineage>
        <taxon>Eukaryota</taxon>
        <taxon>Fungi</taxon>
        <taxon>Dikarya</taxon>
        <taxon>Basidiomycota</taxon>
        <taxon>Agaricomycotina</taxon>
        <taxon>Agaricomycetes</taxon>
        <taxon>Auriculariales</taxon>
        <taxon>Exidiaceae</taxon>
        <taxon>Exidia</taxon>
    </lineage>
</organism>
<accession>A0A165JKJ7</accession>
<dbReference type="Proteomes" id="UP000077266">
    <property type="component" value="Unassembled WGS sequence"/>
</dbReference>